<dbReference type="AlphaFoldDB" id="A0AAW9NYL5"/>
<organism evidence="2 3">
    <name type="scientific">Metasolibacillus meyeri</name>
    <dbReference type="NCBI Taxonomy" id="1071052"/>
    <lineage>
        <taxon>Bacteria</taxon>
        <taxon>Bacillati</taxon>
        <taxon>Bacillota</taxon>
        <taxon>Bacilli</taxon>
        <taxon>Bacillales</taxon>
        <taxon>Caryophanaceae</taxon>
        <taxon>Metasolibacillus</taxon>
    </lineage>
</organism>
<dbReference type="InterPro" id="IPR004095">
    <property type="entry name" value="TGS"/>
</dbReference>
<feature type="domain" description="TGS" evidence="1">
    <location>
        <begin position="1"/>
        <end position="40"/>
    </location>
</feature>
<evidence type="ECO:0000313" key="2">
    <source>
        <dbReference type="EMBL" id="MEC1179873.1"/>
    </source>
</evidence>
<dbReference type="Pfam" id="PF02824">
    <property type="entry name" value="TGS"/>
    <property type="match status" value="1"/>
</dbReference>
<keyword evidence="3" id="KW-1185">Reference proteome</keyword>
<dbReference type="SUPFAM" id="SSF81271">
    <property type="entry name" value="TGS-like"/>
    <property type="match status" value="1"/>
</dbReference>
<protein>
    <submittedName>
        <fullName evidence="2">TGS domain-containing protein</fullName>
    </submittedName>
</protein>
<gene>
    <name evidence="2" type="ORF">P9B03_15340</name>
</gene>
<dbReference type="EMBL" id="JARSFG010000020">
    <property type="protein sequence ID" value="MEC1179873.1"/>
    <property type="molecule type" value="Genomic_DNA"/>
</dbReference>
<comment type="caution">
    <text evidence="2">The sequence shown here is derived from an EMBL/GenBank/DDBJ whole genome shotgun (WGS) entry which is preliminary data.</text>
</comment>
<dbReference type="InterPro" id="IPR012676">
    <property type="entry name" value="TGS-like"/>
</dbReference>
<reference evidence="2 3" key="1">
    <citation type="submission" date="2023-03" db="EMBL/GenBank/DDBJ databases">
        <title>Bacillus Genome Sequencing.</title>
        <authorList>
            <person name="Dunlap C."/>
        </authorList>
    </citation>
    <scope>NUCLEOTIDE SEQUENCE [LARGE SCALE GENOMIC DNA]</scope>
    <source>
        <strain evidence="2 3">B-59205</strain>
    </source>
</reference>
<name>A0AAW9NYL5_9BACL</name>
<evidence type="ECO:0000313" key="3">
    <source>
        <dbReference type="Proteomes" id="UP001344888"/>
    </source>
</evidence>
<evidence type="ECO:0000259" key="1">
    <source>
        <dbReference type="Pfam" id="PF02824"/>
    </source>
</evidence>
<sequence length="70" mass="7906">MDFAFTLNPTLAKQMFGAKINGIEKPLTTKVSHLDIVELLVKDQATYTMNDWINFANSSKAQFEINKELA</sequence>
<dbReference type="InterPro" id="IPR012675">
    <property type="entry name" value="Beta-grasp_dom_sf"/>
</dbReference>
<proteinExistence type="predicted"/>
<accession>A0AAW9NYL5</accession>
<dbReference type="Proteomes" id="UP001344888">
    <property type="component" value="Unassembled WGS sequence"/>
</dbReference>
<dbReference type="Gene3D" id="3.10.20.30">
    <property type="match status" value="1"/>
</dbReference>